<dbReference type="Proteomes" id="UP000662888">
    <property type="component" value="Chromosome"/>
</dbReference>
<dbReference type="RefSeq" id="WP_206089929.1">
    <property type="nucleotide sequence ID" value="NZ_CP065053.1"/>
</dbReference>
<dbReference type="PANTHER" id="PTHR34598:SF3">
    <property type="entry name" value="OXIDOREDUCTASE AN1597"/>
    <property type="match status" value="1"/>
</dbReference>
<proteinExistence type="predicted"/>
<reference evidence="1 2" key="1">
    <citation type="submission" date="2020-11" db="EMBL/GenBank/DDBJ databases">
        <authorList>
            <person name="Sun Q."/>
        </authorList>
    </citation>
    <scope>NUCLEOTIDE SEQUENCE [LARGE SCALE GENOMIC DNA]</scope>
    <source>
        <strain evidence="1 2">P8398</strain>
    </source>
</reference>
<evidence type="ECO:0000313" key="2">
    <source>
        <dbReference type="Proteomes" id="UP000662888"/>
    </source>
</evidence>
<dbReference type="GO" id="GO:0008168">
    <property type="term" value="F:methyltransferase activity"/>
    <property type="evidence" value="ECO:0007669"/>
    <property type="project" value="UniProtKB-KW"/>
</dbReference>
<keyword evidence="1" id="KW-0808">Transferase</keyword>
<keyword evidence="1" id="KW-0489">Methyltransferase</keyword>
<evidence type="ECO:0000313" key="1">
    <source>
        <dbReference type="EMBL" id="QPI50383.1"/>
    </source>
</evidence>
<dbReference type="NCBIfam" id="NF041278">
    <property type="entry name" value="CmcJ_NvfI_EfuI"/>
    <property type="match status" value="1"/>
</dbReference>
<gene>
    <name evidence="1" type="ORF">IV454_01755</name>
</gene>
<dbReference type="InterPro" id="IPR044053">
    <property type="entry name" value="AsaB-like"/>
</dbReference>
<dbReference type="EMBL" id="CP065053">
    <property type="protein sequence ID" value="QPI50383.1"/>
    <property type="molecule type" value="Genomic_DNA"/>
</dbReference>
<dbReference type="PANTHER" id="PTHR34598">
    <property type="entry name" value="BLL6449 PROTEIN"/>
    <property type="match status" value="1"/>
</dbReference>
<keyword evidence="2" id="KW-1185">Reference proteome</keyword>
<accession>A0AA48WEK0</accession>
<dbReference type="GO" id="GO:0032259">
    <property type="term" value="P:methylation"/>
    <property type="evidence" value="ECO:0007669"/>
    <property type="project" value="UniProtKB-KW"/>
</dbReference>
<sequence>MNPTFALPAPAGSVQATLAYMHPPAGNPFNYACEPPPGQPWQNYQADRRMVRIGDARLLASAPSLDADGFLLREAAVDKRSFLSEGDIVRLYYPEVAELACAVTGATRARVFDHLVRHCRPGAGAPGFGRAARGEPAGPNGCVHNDYTEQSGDKRLGLVFGELAAQLRGRRYSIVNVWRSIRAPVLDTPLAVCDARSVAAQDLVEAEVRYPRRTGEIYLARHAARHRWFYFSAMHPDEALVLKQYDSQRSGVARFTPHAAFDHPDAPPGVPPRVSIEARCLVIYDEPCRETP</sequence>
<organism evidence="1 2">
    <name type="scientific">Massilia antarctica</name>
    <dbReference type="NCBI Taxonomy" id="2765360"/>
    <lineage>
        <taxon>Bacteria</taxon>
        <taxon>Pseudomonadati</taxon>
        <taxon>Pseudomonadota</taxon>
        <taxon>Betaproteobacteria</taxon>
        <taxon>Burkholderiales</taxon>
        <taxon>Oxalobacteraceae</taxon>
        <taxon>Telluria group</taxon>
        <taxon>Massilia</taxon>
    </lineage>
</organism>
<protein>
    <submittedName>
        <fullName evidence="1">Methyltransferase</fullName>
    </submittedName>
</protein>
<name>A0AA48WEK0_9BURK</name>